<evidence type="ECO:0000256" key="3">
    <source>
        <dbReference type="SAM" id="Phobius"/>
    </source>
</evidence>
<feature type="domain" description="Peptidase A1" evidence="5">
    <location>
        <begin position="124"/>
        <end position="457"/>
    </location>
</feature>
<dbReference type="STRING" id="905079.L1IPF1"/>
<dbReference type="RefSeq" id="XP_005824734.1">
    <property type="nucleotide sequence ID" value="XM_005824677.1"/>
</dbReference>
<dbReference type="InterPro" id="IPR001969">
    <property type="entry name" value="Aspartic_peptidase_AS"/>
</dbReference>
<feature type="region of interest" description="Disordered" evidence="2">
    <location>
        <begin position="547"/>
        <end position="599"/>
    </location>
</feature>
<evidence type="ECO:0000259" key="5">
    <source>
        <dbReference type="PROSITE" id="PS51767"/>
    </source>
</evidence>
<dbReference type="KEGG" id="gtt:GUITHDRAFT_165382"/>
<comment type="similarity">
    <text evidence="1">Belongs to the peptidase A1 family.</text>
</comment>
<dbReference type="InterPro" id="IPR001461">
    <property type="entry name" value="Aspartic_peptidase_A1"/>
</dbReference>
<dbReference type="EnsemblProtists" id="EKX37754">
    <property type="protein sequence ID" value="EKX37754"/>
    <property type="gene ID" value="GUITHDRAFT_165382"/>
</dbReference>
<keyword evidence="3" id="KW-1133">Transmembrane helix</keyword>
<dbReference type="HOGENOM" id="CLU_426091_0_0_1"/>
<feature type="compositionally biased region" description="Low complexity" evidence="2">
    <location>
        <begin position="151"/>
        <end position="165"/>
    </location>
</feature>
<dbReference type="EMBL" id="JH993055">
    <property type="protein sequence ID" value="EKX37754.1"/>
    <property type="molecule type" value="Genomic_DNA"/>
</dbReference>
<keyword evidence="4" id="KW-0732">Signal</keyword>
<dbReference type="Proteomes" id="UP000011087">
    <property type="component" value="Unassembled WGS sequence"/>
</dbReference>
<reference evidence="6 8" key="1">
    <citation type="journal article" date="2012" name="Nature">
        <title>Algal genomes reveal evolutionary mosaicism and the fate of nucleomorphs.</title>
        <authorList>
            <consortium name="DOE Joint Genome Institute"/>
            <person name="Curtis B.A."/>
            <person name="Tanifuji G."/>
            <person name="Burki F."/>
            <person name="Gruber A."/>
            <person name="Irimia M."/>
            <person name="Maruyama S."/>
            <person name="Arias M.C."/>
            <person name="Ball S.G."/>
            <person name="Gile G.H."/>
            <person name="Hirakawa Y."/>
            <person name="Hopkins J.F."/>
            <person name="Kuo A."/>
            <person name="Rensing S.A."/>
            <person name="Schmutz J."/>
            <person name="Symeonidi A."/>
            <person name="Elias M."/>
            <person name="Eveleigh R.J."/>
            <person name="Herman E.K."/>
            <person name="Klute M.J."/>
            <person name="Nakayama T."/>
            <person name="Obornik M."/>
            <person name="Reyes-Prieto A."/>
            <person name="Armbrust E.V."/>
            <person name="Aves S.J."/>
            <person name="Beiko R.G."/>
            <person name="Coutinho P."/>
            <person name="Dacks J.B."/>
            <person name="Durnford D.G."/>
            <person name="Fast N.M."/>
            <person name="Green B.R."/>
            <person name="Grisdale C.J."/>
            <person name="Hempel F."/>
            <person name="Henrissat B."/>
            <person name="Hoppner M.P."/>
            <person name="Ishida K."/>
            <person name="Kim E."/>
            <person name="Koreny L."/>
            <person name="Kroth P.G."/>
            <person name="Liu Y."/>
            <person name="Malik S.B."/>
            <person name="Maier U.G."/>
            <person name="McRose D."/>
            <person name="Mock T."/>
            <person name="Neilson J.A."/>
            <person name="Onodera N.T."/>
            <person name="Poole A.M."/>
            <person name="Pritham E.J."/>
            <person name="Richards T.A."/>
            <person name="Rocap G."/>
            <person name="Roy S.W."/>
            <person name="Sarai C."/>
            <person name="Schaack S."/>
            <person name="Shirato S."/>
            <person name="Slamovits C.H."/>
            <person name="Spencer D.F."/>
            <person name="Suzuki S."/>
            <person name="Worden A.Z."/>
            <person name="Zauner S."/>
            <person name="Barry K."/>
            <person name="Bell C."/>
            <person name="Bharti A.K."/>
            <person name="Crow J.A."/>
            <person name="Grimwood J."/>
            <person name="Kramer R."/>
            <person name="Lindquist E."/>
            <person name="Lucas S."/>
            <person name="Salamov A."/>
            <person name="McFadden G.I."/>
            <person name="Lane C.E."/>
            <person name="Keeling P.J."/>
            <person name="Gray M.W."/>
            <person name="Grigoriev I.V."/>
            <person name="Archibald J.M."/>
        </authorList>
    </citation>
    <scope>NUCLEOTIDE SEQUENCE</scope>
    <source>
        <strain evidence="6 8">CCMP2712</strain>
    </source>
</reference>
<dbReference type="GeneID" id="17294504"/>
<feature type="domain" description="Peptidase A1" evidence="5">
    <location>
        <begin position="514"/>
        <end position="643"/>
    </location>
</feature>
<feature type="signal peptide" evidence="4">
    <location>
        <begin position="1"/>
        <end position="19"/>
    </location>
</feature>
<evidence type="ECO:0000313" key="8">
    <source>
        <dbReference type="Proteomes" id="UP000011087"/>
    </source>
</evidence>
<sequence length="643" mass="70263">MATWRSALVVGLLVGACWGREGEGGKEGAGRKGTSLQNTPRYLNRYLKAKQGIDEEEAAIQRRLHEELFREDQHLRGIAHVLDENPAKTRGVRLPSAAEKHPEVLEKKKKIARVKIALGDVTAVLGPAADGDDLTARKAHLEHMRKKKAIQSMQSDDASDSQPAAKPAHRVLPPHFDIRTELFETFALSYADTSLITGYVGRDIVQLGHYYVADDDGSGGGRGGVGAMTRFGCALDCNDPQFNGIDGILGLGMPEAALETIPTPLIFALANDRGGLEGQNYVNERPMHTRKFAFLSTAVSGELQLGGYDRASTNADMVYVPTTSTTEYSVNVQSLTFGGIELLNWRDKTRPNAIPAILDTGTTCLVIPDSLLGGRVTAKPYSKFMSIMTKGMSFYITIDGHLFEIPFEFWWQKLNNAPCVQKTPESYDGILLGDVVFQSLVVEFDLSKPHKPRIGVAPRNPLYQPTPPGTQDSLKIPLIKRGPQGVFVEDPKRDKFKHGVDHVPVTMNAARTAYYANISIGSPRQYFTVLIDTGSSTLAVFAKMPPQHGNLQVPEPSQKFKGGPKSDRRSRHRRGRGIYLEEPKVGQRKEEEPAKDGRPVALMQAGGGAGGGGFYLSSSTELLCFALLSVFLLTAARRVGRRG</sequence>
<dbReference type="InterPro" id="IPR034164">
    <property type="entry name" value="Pepsin-like_dom"/>
</dbReference>
<accession>L1IPF1</accession>
<feature type="chain" id="PRO_5008770260" description="Peptidase A1 domain-containing protein" evidence="4">
    <location>
        <begin position="20"/>
        <end position="643"/>
    </location>
</feature>
<dbReference type="PaxDb" id="55529-EKX37754"/>
<reference evidence="8" key="2">
    <citation type="submission" date="2012-11" db="EMBL/GenBank/DDBJ databases">
        <authorList>
            <person name="Kuo A."/>
            <person name="Curtis B.A."/>
            <person name="Tanifuji G."/>
            <person name="Burki F."/>
            <person name="Gruber A."/>
            <person name="Irimia M."/>
            <person name="Maruyama S."/>
            <person name="Arias M.C."/>
            <person name="Ball S.G."/>
            <person name="Gile G.H."/>
            <person name="Hirakawa Y."/>
            <person name="Hopkins J.F."/>
            <person name="Rensing S.A."/>
            <person name="Schmutz J."/>
            <person name="Symeonidi A."/>
            <person name="Elias M."/>
            <person name="Eveleigh R.J."/>
            <person name="Herman E.K."/>
            <person name="Klute M.J."/>
            <person name="Nakayama T."/>
            <person name="Obornik M."/>
            <person name="Reyes-Prieto A."/>
            <person name="Armbrust E.V."/>
            <person name="Aves S.J."/>
            <person name="Beiko R.G."/>
            <person name="Coutinho P."/>
            <person name="Dacks J.B."/>
            <person name="Durnford D.G."/>
            <person name="Fast N.M."/>
            <person name="Green B.R."/>
            <person name="Grisdale C."/>
            <person name="Hempe F."/>
            <person name="Henrissat B."/>
            <person name="Hoppner M.P."/>
            <person name="Ishida K.-I."/>
            <person name="Kim E."/>
            <person name="Koreny L."/>
            <person name="Kroth P.G."/>
            <person name="Liu Y."/>
            <person name="Malik S.-B."/>
            <person name="Maier U.G."/>
            <person name="McRose D."/>
            <person name="Mock T."/>
            <person name="Neilson J.A."/>
            <person name="Onodera N.T."/>
            <person name="Poole A.M."/>
            <person name="Pritham E.J."/>
            <person name="Richards T.A."/>
            <person name="Rocap G."/>
            <person name="Roy S.W."/>
            <person name="Sarai C."/>
            <person name="Schaack S."/>
            <person name="Shirato S."/>
            <person name="Slamovits C.H."/>
            <person name="Spencer D.F."/>
            <person name="Suzuki S."/>
            <person name="Worden A.Z."/>
            <person name="Zauner S."/>
            <person name="Barry K."/>
            <person name="Bell C."/>
            <person name="Bharti A.K."/>
            <person name="Crow J.A."/>
            <person name="Grimwood J."/>
            <person name="Kramer R."/>
            <person name="Lindquist E."/>
            <person name="Lucas S."/>
            <person name="Salamov A."/>
            <person name="McFadden G.I."/>
            <person name="Lane C.E."/>
            <person name="Keeling P.J."/>
            <person name="Gray M.W."/>
            <person name="Grigoriev I.V."/>
            <person name="Archibald J.M."/>
        </authorList>
    </citation>
    <scope>NUCLEOTIDE SEQUENCE</scope>
    <source>
        <strain evidence="8">CCMP2712</strain>
    </source>
</reference>
<dbReference type="Pfam" id="PF00026">
    <property type="entry name" value="Asp"/>
    <property type="match status" value="2"/>
</dbReference>
<dbReference type="PROSITE" id="PS51767">
    <property type="entry name" value="PEPTIDASE_A1"/>
    <property type="match status" value="2"/>
</dbReference>
<reference evidence="7" key="3">
    <citation type="submission" date="2015-06" db="UniProtKB">
        <authorList>
            <consortium name="EnsemblProtists"/>
        </authorList>
    </citation>
    <scope>IDENTIFICATION</scope>
</reference>
<keyword evidence="8" id="KW-1185">Reference proteome</keyword>
<evidence type="ECO:0000313" key="6">
    <source>
        <dbReference type="EMBL" id="EKX37754.1"/>
    </source>
</evidence>
<feature type="compositionally biased region" description="Basic and acidic residues" evidence="2">
    <location>
        <begin position="579"/>
        <end position="598"/>
    </location>
</feature>
<dbReference type="SUPFAM" id="SSF50630">
    <property type="entry name" value="Acid proteases"/>
    <property type="match status" value="2"/>
</dbReference>
<feature type="transmembrane region" description="Helical" evidence="3">
    <location>
        <begin position="614"/>
        <end position="636"/>
    </location>
</feature>
<dbReference type="PROSITE" id="PS00141">
    <property type="entry name" value="ASP_PROTEASE"/>
    <property type="match status" value="2"/>
</dbReference>
<keyword evidence="3" id="KW-0472">Membrane</keyword>
<evidence type="ECO:0000313" key="7">
    <source>
        <dbReference type="EnsemblProtists" id="EKX37754"/>
    </source>
</evidence>
<feature type="region of interest" description="Disordered" evidence="2">
    <location>
        <begin position="455"/>
        <end position="474"/>
    </location>
</feature>
<evidence type="ECO:0000256" key="4">
    <source>
        <dbReference type="SAM" id="SignalP"/>
    </source>
</evidence>
<protein>
    <recommendedName>
        <fullName evidence="5">Peptidase A1 domain-containing protein</fullName>
    </recommendedName>
</protein>
<dbReference type="CDD" id="cd05471">
    <property type="entry name" value="pepsin_like"/>
    <property type="match status" value="1"/>
</dbReference>
<organism evidence="6">
    <name type="scientific">Guillardia theta (strain CCMP2712)</name>
    <name type="common">Cryptophyte</name>
    <dbReference type="NCBI Taxonomy" id="905079"/>
    <lineage>
        <taxon>Eukaryota</taxon>
        <taxon>Cryptophyceae</taxon>
        <taxon>Pyrenomonadales</taxon>
        <taxon>Geminigeraceae</taxon>
        <taxon>Guillardia</taxon>
    </lineage>
</organism>
<dbReference type="GO" id="GO:0006508">
    <property type="term" value="P:proteolysis"/>
    <property type="evidence" value="ECO:0007669"/>
    <property type="project" value="InterPro"/>
</dbReference>
<dbReference type="PROSITE" id="PS51257">
    <property type="entry name" value="PROKAR_LIPOPROTEIN"/>
    <property type="match status" value="1"/>
</dbReference>
<dbReference type="PANTHER" id="PTHR47966:SF51">
    <property type="entry name" value="BETA-SITE APP-CLEAVING ENZYME, ISOFORM A-RELATED"/>
    <property type="match status" value="1"/>
</dbReference>
<dbReference type="InterPro" id="IPR033121">
    <property type="entry name" value="PEPTIDASE_A1"/>
</dbReference>
<evidence type="ECO:0000256" key="2">
    <source>
        <dbReference type="SAM" id="MobiDB-lite"/>
    </source>
</evidence>
<feature type="region of interest" description="Disordered" evidence="2">
    <location>
        <begin position="143"/>
        <end position="167"/>
    </location>
</feature>
<proteinExistence type="inferred from homology"/>
<dbReference type="Gene3D" id="2.40.70.10">
    <property type="entry name" value="Acid Proteases"/>
    <property type="match status" value="3"/>
</dbReference>
<gene>
    <name evidence="6" type="ORF">GUITHDRAFT_165382</name>
</gene>
<dbReference type="OrthoDB" id="771136at2759"/>
<dbReference type="GO" id="GO:0004190">
    <property type="term" value="F:aspartic-type endopeptidase activity"/>
    <property type="evidence" value="ECO:0007669"/>
    <property type="project" value="InterPro"/>
</dbReference>
<dbReference type="PANTHER" id="PTHR47966">
    <property type="entry name" value="BETA-SITE APP-CLEAVING ENZYME, ISOFORM A-RELATED"/>
    <property type="match status" value="1"/>
</dbReference>
<evidence type="ECO:0000256" key="1">
    <source>
        <dbReference type="ARBA" id="ARBA00007447"/>
    </source>
</evidence>
<keyword evidence="3" id="KW-0812">Transmembrane</keyword>
<dbReference type="InterPro" id="IPR021109">
    <property type="entry name" value="Peptidase_aspartic_dom_sf"/>
</dbReference>
<dbReference type="AlphaFoldDB" id="L1IPF1"/>
<name>L1IPF1_GUITC</name>